<dbReference type="GO" id="GO:0033167">
    <property type="term" value="C:ARC complex"/>
    <property type="evidence" value="ECO:0007669"/>
    <property type="project" value="InterPro"/>
</dbReference>
<dbReference type="GO" id="GO:0003729">
    <property type="term" value="F:mRNA binding"/>
    <property type="evidence" value="ECO:0007669"/>
    <property type="project" value="TreeGrafter"/>
</dbReference>
<sequence>MIPPVEQGARTAAPSACHLAEPPTIHLSRGIDAESLHPETEAIVRQVEYYLSDENLVTDQHLLTRTGPNGTGWVSVNEILGFKKMRQYKPRAEVKASVATSKVLELQGKFIRRRTPLKIAPKVQPRFEPKSQRDHVLVEKPWLTKGMLRPTGFEEYATEGPITPTQFEEERRLFDPEDAFTTRIEYAVTRFTGRKKMHQASLAVFSKFMRFGGFETLTHMFSGGLGKKELEEYDTEEILQMNARFGVSRSVLDGLDEHSLDSGSWVVDFAGMAKAFLSSEFFQHFNWNDEKVLHDTTNVLRKFYEYLLYHDVCPEYQEDIHRAIEVCHLADEEVPQLARLESGLPGQFNIAASTLHGGLYARIRPLDEGADWVLAGDQVGLSDKDAWLAFSAGIIAHAANEQMNDIFRARKSGKNLTVIMEEDVGLEIVRVEQGTEQAAQIYGDDRISGTFIKRTGKLHCKPWHHPGSAPRDLPPGTAAGDKAKNGEPYEFLVEEDILAHCKKGMKLEANVGKLENGIMWLDLVEYAYPTFFKWTLNEQIRDWKEPGPPKAWMQRASGKTRVKENQDVVKHEIADQTPD</sequence>
<dbReference type="SUPFAM" id="SSF46785">
    <property type="entry name" value="Winged helix' DNA-binding domain"/>
    <property type="match status" value="1"/>
</dbReference>
<dbReference type="InterPro" id="IPR006630">
    <property type="entry name" value="La_HTH"/>
</dbReference>
<dbReference type="InterPro" id="IPR045180">
    <property type="entry name" value="La_dom_prot"/>
</dbReference>
<gene>
    <name evidence="5" type="ORF">CERZMDRAFT_32474</name>
</gene>
<dbReference type="GO" id="GO:0031047">
    <property type="term" value="P:regulatory ncRNA-mediated gene silencing"/>
    <property type="evidence" value="ECO:0007669"/>
    <property type="project" value="InterPro"/>
</dbReference>
<evidence type="ECO:0000313" key="5">
    <source>
        <dbReference type="EMBL" id="KAF2217097.1"/>
    </source>
</evidence>
<accession>A0A6A6FUJ9</accession>
<keyword evidence="1 2" id="KW-0694">RNA-binding</keyword>
<dbReference type="InterPro" id="IPR036388">
    <property type="entry name" value="WH-like_DNA-bd_sf"/>
</dbReference>
<evidence type="ECO:0000259" key="4">
    <source>
        <dbReference type="PROSITE" id="PS50961"/>
    </source>
</evidence>
<dbReference type="EMBL" id="ML992663">
    <property type="protein sequence ID" value="KAF2217097.1"/>
    <property type="molecule type" value="Genomic_DNA"/>
</dbReference>
<feature type="region of interest" description="Disordered" evidence="3">
    <location>
        <begin position="463"/>
        <end position="484"/>
    </location>
</feature>
<evidence type="ECO:0000256" key="1">
    <source>
        <dbReference type="ARBA" id="ARBA00022884"/>
    </source>
</evidence>
<dbReference type="Pfam" id="PF05383">
    <property type="entry name" value="La"/>
    <property type="match status" value="1"/>
</dbReference>
<protein>
    <recommendedName>
        <fullName evidence="4">HTH La-type RNA-binding domain-containing protein</fullName>
    </recommendedName>
</protein>
<evidence type="ECO:0000256" key="3">
    <source>
        <dbReference type="SAM" id="MobiDB-lite"/>
    </source>
</evidence>
<feature type="domain" description="HTH La-type RNA-binding" evidence="4">
    <location>
        <begin position="33"/>
        <end position="124"/>
    </location>
</feature>
<reference evidence="5" key="1">
    <citation type="journal article" date="2020" name="Stud. Mycol.">
        <title>101 Dothideomycetes genomes: a test case for predicting lifestyles and emergence of pathogens.</title>
        <authorList>
            <person name="Haridas S."/>
            <person name="Albert R."/>
            <person name="Binder M."/>
            <person name="Bloem J."/>
            <person name="Labutti K."/>
            <person name="Salamov A."/>
            <person name="Andreopoulos B."/>
            <person name="Baker S."/>
            <person name="Barry K."/>
            <person name="Bills G."/>
            <person name="Bluhm B."/>
            <person name="Cannon C."/>
            <person name="Castanera R."/>
            <person name="Culley D."/>
            <person name="Daum C."/>
            <person name="Ezra D."/>
            <person name="Gonzalez J."/>
            <person name="Henrissat B."/>
            <person name="Kuo A."/>
            <person name="Liang C."/>
            <person name="Lipzen A."/>
            <person name="Lutzoni F."/>
            <person name="Magnuson J."/>
            <person name="Mondo S."/>
            <person name="Nolan M."/>
            <person name="Ohm R."/>
            <person name="Pangilinan J."/>
            <person name="Park H.-J."/>
            <person name="Ramirez L."/>
            <person name="Alfaro M."/>
            <person name="Sun H."/>
            <person name="Tritt A."/>
            <person name="Yoshinaga Y."/>
            <person name="Zwiers L.-H."/>
            <person name="Turgeon B."/>
            <person name="Goodwin S."/>
            <person name="Spatafora J."/>
            <person name="Crous P."/>
            <person name="Grigoriev I."/>
        </authorList>
    </citation>
    <scope>NUCLEOTIDE SEQUENCE</scope>
    <source>
        <strain evidence="5">SCOH1-5</strain>
    </source>
</reference>
<evidence type="ECO:0000256" key="2">
    <source>
        <dbReference type="PROSITE-ProRule" id="PRU00332"/>
    </source>
</evidence>
<dbReference type="Pfam" id="PF09692">
    <property type="entry name" value="Arb1"/>
    <property type="match status" value="1"/>
</dbReference>
<organism evidence="5 6">
    <name type="scientific">Cercospora zeae-maydis SCOH1-5</name>
    <dbReference type="NCBI Taxonomy" id="717836"/>
    <lineage>
        <taxon>Eukaryota</taxon>
        <taxon>Fungi</taxon>
        <taxon>Dikarya</taxon>
        <taxon>Ascomycota</taxon>
        <taxon>Pezizomycotina</taxon>
        <taxon>Dothideomycetes</taxon>
        <taxon>Dothideomycetidae</taxon>
        <taxon>Mycosphaerellales</taxon>
        <taxon>Mycosphaerellaceae</taxon>
        <taxon>Cercospora</taxon>
    </lineage>
</organism>
<dbReference type="PROSITE" id="PS50961">
    <property type="entry name" value="HTH_LA"/>
    <property type="match status" value="1"/>
</dbReference>
<keyword evidence="6" id="KW-1185">Reference proteome</keyword>
<dbReference type="PANTHER" id="PTHR22792:SF140">
    <property type="entry name" value="ACHILLES, ISOFORM A"/>
    <property type="match status" value="1"/>
</dbReference>
<dbReference type="SMART" id="SM00715">
    <property type="entry name" value="LA"/>
    <property type="match status" value="1"/>
</dbReference>
<dbReference type="PANTHER" id="PTHR22792">
    <property type="entry name" value="LUPUS LA PROTEIN-RELATED"/>
    <property type="match status" value="1"/>
</dbReference>
<dbReference type="OrthoDB" id="435402at2759"/>
<dbReference type="AlphaFoldDB" id="A0A6A6FUJ9"/>
<dbReference type="Gene3D" id="1.10.10.10">
    <property type="entry name" value="Winged helix-like DNA-binding domain superfamily/Winged helix DNA-binding domain"/>
    <property type="match status" value="1"/>
</dbReference>
<evidence type="ECO:0000313" key="6">
    <source>
        <dbReference type="Proteomes" id="UP000799539"/>
    </source>
</evidence>
<dbReference type="InterPro" id="IPR018606">
    <property type="entry name" value="Arb1"/>
</dbReference>
<proteinExistence type="predicted"/>
<dbReference type="Proteomes" id="UP000799539">
    <property type="component" value="Unassembled WGS sequence"/>
</dbReference>
<dbReference type="InterPro" id="IPR036390">
    <property type="entry name" value="WH_DNA-bd_sf"/>
</dbReference>
<name>A0A6A6FUJ9_9PEZI</name>